<organism evidence="1 2">
    <name type="scientific">Candidatus Uhrbacteria bacterium GW2011_GWC2_41_11</name>
    <dbReference type="NCBI Taxonomy" id="1618985"/>
    <lineage>
        <taxon>Bacteria</taxon>
        <taxon>Candidatus Uhriibacteriota</taxon>
    </lineage>
</organism>
<protein>
    <submittedName>
        <fullName evidence="1">Type IV pilus assembly protein PilM</fullName>
    </submittedName>
</protein>
<dbReference type="PANTHER" id="PTHR32432">
    <property type="entry name" value="CELL DIVISION PROTEIN FTSA-RELATED"/>
    <property type="match status" value="1"/>
</dbReference>
<accession>A0A0G0UCG6</accession>
<dbReference type="InterPro" id="IPR043129">
    <property type="entry name" value="ATPase_NBD"/>
</dbReference>
<dbReference type="InterPro" id="IPR050696">
    <property type="entry name" value="FtsA/MreB"/>
</dbReference>
<dbReference type="Proteomes" id="UP000034616">
    <property type="component" value="Unassembled WGS sequence"/>
</dbReference>
<dbReference type="InterPro" id="IPR005883">
    <property type="entry name" value="PilM"/>
</dbReference>
<sequence>MGWFGGSTKKSFLGVDIGSSGIKVVELLNEKGRARLLTYGYSERRPGDLTLPLLDDPKTAANLLVNVCKRAGTTSVKAVASLPLASVFSTLITVPREKDEKVIRETVQSQVRKLTPMPLEEMITYSTFIDPLKGSKMSDGTSIPVSNRSPNDSIKKKEYIRVLVTGTAKSLVQKYIETFKGAKLEIQALDTESFALIRSLVGKDKSTVMILDIGSLRTNMTIVEKGIPFLTRSINVGGAALTKKIMTQLGLSEEQAEQMKYDLGTLPPDALSLTEGIPAILESITHPILNEIRYAFDIYSRIELTDNKRVEKIILTGGSAHLPHLPEFLSQTLQMNVYRGDPWARVIFPPDLRAVLDEVGPRLAVAVGLAMREME</sequence>
<dbReference type="CDD" id="cd24049">
    <property type="entry name" value="ASKHA_NBD_PilM"/>
    <property type="match status" value="1"/>
</dbReference>
<dbReference type="Pfam" id="PF11104">
    <property type="entry name" value="PilM_2"/>
    <property type="match status" value="2"/>
</dbReference>
<evidence type="ECO:0000313" key="1">
    <source>
        <dbReference type="EMBL" id="KKR86638.1"/>
    </source>
</evidence>
<gene>
    <name evidence="1" type="ORF">UU35_C0010G0016</name>
</gene>
<evidence type="ECO:0000313" key="2">
    <source>
        <dbReference type="Proteomes" id="UP000034616"/>
    </source>
</evidence>
<dbReference type="Gene3D" id="3.30.1490.300">
    <property type="match status" value="1"/>
</dbReference>
<dbReference type="AlphaFoldDB" id="A0A0G0UCG6"/>
<reference evidence="1 2" key="1">
    <citation type="journal article" date="2015" name="Nature">
        <title>rRNA introns, odd ribosomes, and small enigmatic genomes across a large radiation of phyla.</title>
        <authorList>
            <person name="Brown C.T."/>
            <person name="Hug L.A."/>
            <person name="Thomas B.C."/>
            <person name="Sharon I."/>
            <person name="Castelle C.J."/>
            <person name="Singh A."/>
            <person name="Wilkins M.J."/>
            <person name="Williams K.H."/>
            <person name="Banfield J.F."/>
        </authorList>
    </citation>
    <scope>NUCLEOTIDE SEQUENCE [LARGE SCALE GENOMIC DNA]</scope>
</reference>
<dbReference type="EMBL" id="LCAH01000010">
    <property type="protein sequence ID" value="KKR86638.1"/>
    <property type="molecule type" value="Genomic_DNA"/>
</dbReference>
<dbReference type="SUPFAM" id="SSF53067">
    <property type="entry name" value="Actin-like ATPase domain"/>
    <property type="match status" value="1"/>
</dbReference>
<comment type="caution">
    <text evidence="1">The sequence shown here is derived from an EMBL/GenBank/DDBJ whole genome shotgun (WGS) entry which is preliminary data.</text>
</comment>
<proteinExistence type="predicted"/>
<name>A0A0G0UCG6_9BACT</name>
<dbReference type="PIRSF" id="PIRSF019169">
    <property type="entry name" value="PilM"/>
    <property type="match status" value="1"/>
</dbReference>
<dbReference type="Gene3D" id="3.30.420.40">
    <property type="match status" value="2"/>
</dbReference>
<dbReference type="PANTHER" id="PTHR32432:SF3">
    <property type="entry name" value="ETHANOLAMINE UTILIZATION PROTEIN EUTJ"/>
    <property type="match status" value="1"/>
</dbReference>